<dbReference type="GO" id="GO:0005524">
    <property type="term" value="F:ATP binding"/>
    <property type="evidence" value="ECO:0007669"/>
    <property type="project" value="InterPro"/>
</dbReference>
<name>A0AAD5L7Q9_PYTIN</name>
<dbReference type="Gene3D" id="3.30.200.20">
    <property type="entry name" value="Phosphorylase Kinase, domain 1"/>
    <property type="match status" value="1"/>
</dbReference>
<dbReference type="InterPro" id="IPR011009">
    <property type="entry name" value="Kinase-like_dom_sf"/>
</dbReference>
<dbReference type="Proteomes" id="UP001209570">
    <property type="component" value="Unassembled WGS sequence"/>
</dbReference>
<organism evidence="3 4">
    <name type="scientific">Pythium insidiosum</name>
    <name type="common">Pythiosis disease agent</name>
    <dbReference type="NCBI Taxonomy" id="114742"/>
    <lineage>
        <taxon>Eukaryota</taxon>
        <taxon>Sar</taxon>
        <taxon>Stramenopiles</taxon>
        <taxon>Oomycota</taxon>
        <taxon>Peronosporomycetes</taxon>
        <taxon>Pythiales</taxon>
        <taxon>Pythiaceae</taxon>
        <taxon>Pythium</taxon>
    </lineage>
</organism>
<evidence type="ECO:0000313" key="4">
    <source>
        <dbReference type="Proteomes" id="UP001209570"/>
    </source>
</evidence>
<feature type="domain" description="Protein kinase" evidence="2">
    <location>
        <begin position="205"/>
        <end position="486"/>
    </location>
</feature>
<dbReference type="SMART" id="SM00220">
    <property type="entry name" value="S_TKc"/>
    <property type="match status" value="1"/>
</dbReference>
<dbReference type="Pfam" id="PF00069">
    <property type="entry name" value="Pkinase"/>
    <property type="match status" value="1"/>
</dbReference>
<dbReference type="InterPro" id="IPR000719">
    <property type="entry name" value="Prot_kinase_dom"/>
</dbReference>
<dbReference type="PANTHER" id="PTHR44329">
    <property type="entry name" value="SERINE/THREONINE-PROTEIN KINASE TNNI3K-RELATED"/>
    <property type="match status" value="1"/>
</dbReference>
<keyword evidence="4" id="KW-1185">Reference proteome</keyword>
<dbReference type="EMBL" id="JAKCXM010000686">
    <property type="protein sequence ID" value="KAJ0392227.1"/>
    <property type="molecule type" value="Genomic_DNA"/>
</dbReference>
<accession>A0AAD5L7Q9</accession>
<dbReference type="InterPro" id="IPR051681">
    <property type="entry name" value="Ser/Thr_Kinases-Pseudokinases"/>
</dbReference>
<dbReference type="AlphaFoldDB" id="A0AAD5L7Q9"/>
<sequence>MAPIGTNGFQFYLSVEIANQPTWQWKGWWNKTRSVDVTNATIGVSLLADGSTFYLPANAFPASKGPFRSISSDGTFACATKDSTETVYCVTNATTKWQPLGGKLTQIAVRSGKLFGVGSNGTLWTTTLQLSSDNPDGGYTTLDEEEKAAEEEEAKAAEKVSDLQRSKDKQTSAKEATAATGTNDILADWANDETLQAMRIPLKDLEYGPKVSRGAFGDVYKGRYNGQIVAIKVLAESKRKSLSELAKFAQEARFMAVLQHDHIARFVGVAWNTPSDLCIVSEFLAGGDVRALLQRYVSEGRPEGFSPEKIKIALHVAHALTYLHSLQPIVLHRDLKSKNILLTEDGDAKLTDFGVSREMEDATMTAGVGSSLWMAPEIVQGERYDEKADVYSFGVVLSELDTNELPFAEAQREGVLVESQAGTGTTERKRLPEVAILQLVVQGRLSVRFTESELSAMREIGQACVAVDPTQRPTAAAVLYRIHQIWREISEYFV</sequence>
<gene>
    <name evidence="3" type="ORF">P43SY_009363</name>
</gene>
<evidence type="ECO:0000259" key="2">
    <source>
        <dbReference type="PROSITE" id="PS50011"/>
    </source>
</evidence>
<dbReference type="PANTHER" id="PTHR44329:SF214">
    <property type="entry name" value="PROTEIN KINASE DOMAIN-CONTAINING PROTEIN"/>
    <property type="match status" value="1"/>
</dbReference>
<dbReference type="SUPFAM" id="SSF56112">
    <property type="entry name" value="Protein kinase-like (PK-like)"/>
    <property type="match status" value="1"/>
</dbReference>
<protein>
    <recommendedName>
        <fullName evidence="2">Protein kinase domain-containing protein</fullName>
    </recommendedName>
</protein>
<feature type="region of interest" description="Disordered" evidence="1">
    <location>
        <begin position="151"/>
        <end position="177"/>
    </location>
</feature>
<dbReference type="PROSITE" id="PS00108">
    <property type="entry name" value="PROTEIN_KINASE_ST"/>
    <property type="match status" value="1"/>
</dbReference>
<dbReference type="InterPro" id="IPR008271">
    <property type="entry name" value="Ser/Thr_kinase_AS"/>
</dbReference>
<dbReference type="PROSITE" id="PS50011">
    <property type="entry name" value="PROTEIN_KINASE_DOM"/>
    <property type="match status" value="1"/>
</dbReference>
<dbReference type="GO" id="GO:0004674">
    <property type="term" value="F:protein serine/threonine kinase activity"/>
    <property type="evidence" value="ECO:0007669"/>
    <property type="project" value="TreeGrafter"/>
</dbReference>
<proteinExistence type="predicted"/>
<dbReference type="Gene3D" id="1.10.510.10">
    <property type="entry name" value="Transferase(Phosphotransferase) domain 1"/>
    <property type="match status" value="1"/>
</dbReference>
<evidence type="ECO:0000256" key="1">
    <source>
        <dbReference type="SAM" id="MobiDB-lite"/>
    </source>
</evidence>
<reference evidence="3" key="1">
    <citation type="submission" date="2021-12" db="EMBL/GenBank/DDBJ databases">
        <title>Prjna785345.</title>
        <authorList>
            <person name="Rujirawat T."/>
            <person name="Krajaejun T."/>
        </authorList>
    </citation>
    <scope>NUCLEOTIDE SEQUENCE</scope>
    <source>
        <strain evidence="3">Pi057C3</strain>
    </source>
</reference>
<comment type="caution">
    <text evidence="3">The sequence shown here is derived from an EMBL/GenBank/DDBJ whole genome shotgun (WGS) entry which is preliminary data.</text>
</comment>
<evidence type="ECO:0000313" key="3">
    <source>
        <dbReference type="EMBL" id="KAJ0392227.1"/>
    </source>
</evidence>
<feature type="compositionally biased region" description="Basic and acidic residues" evidence="1">
    <location>
        <begin position="154"/>
        <end position="172"/>
    </location>
</feature>